<dbReference type="InterPro" id="IPR035994">
    <property type="entry name" value="Nucleoside_phosphorylase_sf"/>
</dbReference>
<dbReference type="Pfam" id="PF01048">
    <property type="entry name" value="PNP_UDP_1"/>
    <property type="match status" value="1"/>
</dbReference>
<dbReference type="InterPro" id="IPR010044">
    <property type="entry name" value="MTAP"/>
</dbReference>
<protein>
    <submittedName>
        <fullName evidence="4">5'-methylthioadenosine phosphorylase</fullName>
        <ecNumber evidence="4">2.4.2.28</ecNumber>
    </submittedName>
</protein>
<organism evidence="4">
    <name type="scientific">hydrothermal vent metagenome</name>
    <dbReference type="NCBI Taxonomy" id="652676"/>
    <lineage>
        <taxon>unclassified sequences</taxon>
        <taxon>metagenomes</taxon>
        <taxon>ecological metagenomes</taxon>
    </lineage>
</organism>
<dbReference type="InterPro" id="IPR000845">
    <property type="entry name" value="Nucleoside_phosphorylase_d"/>
</dbReference>
<dbReference type="SUPFAM" id="SSF53167">
    <property type="entry name" value="Purine and uridine phosphorylases"/>
    <property type="match status" value="1"/>
</dbReference>
<dbReference type="GO" id="GO:0005829">
    <property type="term" value="C:cytosol"/>
    <property type="evidence" value="ECO:0007669"/>
    <property type="project" value="TreeGrafter"/>
</dbReference>
<dbReference type="GO" id="GO:0019509">
    <property type="term" value="P:L-methionine salvage from methylthioadenosine"/>
    <property type="evidence" value="ECO:0007669"/>
    <property type="project" value="TreeGrafter"/>
</dbReference>
<keyword evidence="2 4" id="KW-0808">Transferase</keyword>
<feature type="domain" description="Nucleoside phosphorylase" evidence="3">
    <location>
        <begin position="2"/>
        <end position="62"/>
    </location>
</feature>
<evidence type="ECO:0000256" key="1">
    <source>
        <dbReference type="ARBA" id="ARBA00022676"/>
    </source>
</evidence>
<evidence type="ECO:0000256" key="2">
    <source>
        <dbReference type="ARBA" id="ARBA00022679"/>
    </source>
</evidence>
<evidence type="ECO:0000259" key="3">
    <source>
        <dbReference type="Pfam" id="PF01048"/>
    </source>
</evidence>
<proteinExistence type="predicted"/>
<dbReference type="EC" id="2.4.2.28" evidence="4"/>
<evidence type="ECO:0000313" key="4">
    <source>
        <dbReference type="EMBL" id="VAX27007.1"/>
    </source>
</evidence>
<name>A0A3B1DED4_9ZZZZ</name>
<dbReference type="GO" id="GO:0017061">
    <property type="term" value="F:S-methyl-5-thioadenosine phosphorylase activity"/>
    <property type="evidence" value="ECO:0007669"/>
    <property type="project" value="UniProtKB-EC"/>
</dbReference>
<dbReference type="PANTHER" id="PTHR42679:SF2">
    <property type="entry name" value="S-METHYL-5'-THIOADENOSINE PHOSPHORYLASE"/>
    <property type="match status" value="1"/>
</dbReference>
<sequence>MNMSTVPEVILARELGICYQSIAMSTDYDCWKEGEEPVTWDMIVSIMHRNAENVKKLILNTIPGIECSEHKCS</sequence>
<keyword evidence="1 4" id="KW-0328">Glycosyltransferase</keyword>
<dbReference type="PANTHER" id="PTHR42679">
    <property type="entry name" value="S-METHYL-5'-THIOADENOSINE PHOSPHORYLASE"/>
    <property type="match status" value="1"/>
</dbReference>
<dbReference type="EMBL" id="UOGH01000020">
    <property type="protein sequence ID" value="VAX27007.1"/>
    <property type="molecule type" value="Genomic_DNA"/>
</dbReference>
<dbReference type="AlphaFoldDB" id="A0A3B1DED4"/>
<accession>A0A3B1DED4</accession>
<dbReference type="GO" id="GO:0009116">
    <property type="term" value="P:nucleoside metabolic process"/>
    <property type="evidence" value="ECO:0007669"/>
    <property type="project" value="InterPro"/>
</dbReference>
<reference evidence="4" key="1">
    <citation type="submission" date="2018-06" db="EMBL/GenBank/DDBJ databases">
        <authorList>
            <person name="Zhirakovskaya E."/>
        </authorList>
    </citation>
    <scope>NUCLEOTIDE SEQUENCE</scope>
</reference>
<gene>
    <name evidence="4" type="ORF">MNBD_NITROSPIRAE02-525</name>
</gene>
<dbReference type="Gene3D" id="3.40.50.1580">
    <property type="entry name" value="Nucleoside phosphorylase domain"/>
    <property type="match status" value="1"/>
</dbReference>